<keyword evidence="2" id="KW-1185">Reference proteome</keyword>
<organism evidence="1 2">
    <name type="scientific">Aspergillus costaricaensis CBS 115574</name>
    <dbReference type="NCBI Taxonomy" id="1448317"/>
    <lineage>
        <taxon>Eukaryota</taxon>
        <taxon>Fungi</taxon>
        <taxon>Dikarya</taxon>
        <taxon>Ascomycota</taxon>
        <taxon>Pezizomycotina</taxon>
        <taxon>Eurotiomycetes</taxon>
        <taxon>Eurotiomycetidae</taxon>
        <taxon>Eurotiales</taxon>
        <taxon>Aspergillaceae</taxon>
        <taxon>Aspergillus</taxon>
        <taxon>Aspergillus subgen. Circumdati</taxon>
    </lineage>
</organism>
<proteinExistence type="predicted"/>
<accession>A0ACD1IP12</accession>
<dbReference type="EMBL" id="KZ824540">
    <property type="protein sequence ID" value="RAK92000.1"/>
    <property type="molecule type" value="Genomic_DNA"/>
</dbReference>
<evidence type="ECO:0000313" key="2">
    <source>
        <dbReference type="Proteomes" id="UP000249748"/>
    </source>
</evidence>
<sequence>MAAIHFVYDGRERKGSSGGFRRKALTIGLNRRNDWMDRLISARDSAEQGQHPSWGEGPFEKRMPQLREYSY</sequence>
<evidence type="ECO:0000313" key="1">
    <source>
        <dbReference type="EMBL" id="RAK92000.1"/>
    </source>
</evidence>
<gene>
    <name evidence="1" type="ORF">BO79DRAFT_70959</name>
</gene>
<name>A0ACD1IP12_9EURO</name>
<reference evidence="1" key="1">
    <citation type="submission" date="2018-02" db="EMBL/GenBank/DDBJ databases">
        <title>The genomes of Aspergillus section Nigri reveals drivers in fungal speciation.</title>
        <authorList>
            <consortium name="DOE Joint Genome Institute"/>
            <person name="Vesth T.C."/>
            <person name="Nybo J."/>
            <person name="Theobald S."/>
            <person name="Brandl J."/>
            <person name="Frisvad J.C."/>
            <person name="Nielsen K.F."/>
            <person name="Lyhne E.K."/>
            <person name="Kogle M.E."/>
            <person name="Kuo A."/>
            <person name="Riley R."/>
            <person name="Clum A."/>
            <person name="Nolan M."/>
            <person name="Lipzen A."/>
            <person name="Salamov A."/>
            <person name="Henrissat B."/>
            <person name="Wiebenga A."/>
            <person name="De vries R.P."/>
            <person name="Grigoriev I.V."/>
            <person name="Mortensen U.H."/>
            <person name="Andersen M.R."/>
            <person name="Baker S.E."/>
        </authorList>
    </citation>
    <scope>NUCLEOTIDE SEQUENCE</scope>
    <source>
        <strain evidence="1">CBS 115574</strain>
    </source>
</reference>
<protein>
    <submittedName>
        <fullName evidence="1">Uncharacterized protein</fullName>
    </submittedName>
</protein>
<dbReference type="Proteomes" id="UP000249748">
    <property type="component" value="Unassembled WGS sequence"/>
</dbReference>